<dbReference type="AlphaFoldDB" id="N6YTR6"/>
<dbReference type="Proteomes" id="UP000013232">
    <property type="component" value="Unassembled WGS sequence"/>
</dbReference>
<keyword evidence="7 8" id="KW-0472">Membrane</keyword>
<evidence type="ECO:0000256" key="6">
    <source>
        <dbReference type="ARBA" id="ARBA00022989"/>
    </source>
</evidence>
<evidence type="ECO:0000256" key="1">
    <source>
        <dbReference type="ARBA" id="ARBA00004651"/>
    </source>
</evidence>
<dbReference type="RefSeq" id="WP_004341805.1">
    <property type="nucleotide sequence ID" value="NZ_AMXE01000067.1"/>
</dbReference>
<comment type="subcellular location">
    <subcellularLocation>
        <location evidence="1">Cell membrane</location>
        <topology evidence="1">Multi-pass membrane protein</topology>
    </subcellularLocation>
</comment>
<evidence type="ECO:0000313" key="9">
    <source>
        <dbReference type="EMBL" id="ENO85787.1"/>
    </source>
</evidence>
<name>N6YTR6_THAL4</name>
<keyword evidence="6 8" id="KW-1133">Transmembrane helix</keyword>
<evidence type="ECO:0000256" key="2">
    <source>
        <dbReference type="ARBA" id="ARBA00007935"/>
    </source>
</evidence>
<evidence type="ECO:0000256" key="7">
    <source>
        <dbReference type="ARBA" id="ARBA00023136"/>
    </source>
</evidence>
<keyword evidence="5 8" id="KW-0812">Transmembrane</keyword>
<dbReference type="SUPFAM" id="SSF81345">
    <property type="entry name" value="ABC transporter involved in vitamin B12 uptake, BtuC"/>
    <property type="match status" value="1"/>
</dbReference>
<keyword evidence="10" id="KW-1185">Reference proteome</keyword>
<evidence type="ECO:0000256" key="5">
    <source>
        <dbReference type="ARBA" id="ARBA00022692"/>
    </source>
</evidence>
<dbReference type="eggNOG" id="COG0609">
    <property type="taxonomic scope" value="Bacteria"/>
</dbReference>
<evidence type="ECO:0000313" key="10">
    <source>
        <dbReference type="Proteomes" id="UP000013232"/>
    </source>
</evidence>
<accession>N6YTR6</accession>
<dbReference type="CDD" id="cd06550">
    <property type="entry name" value="TM_ABC_iron-siderophores_like"/>
    <property type="match status" value="1"/>
</dbReference>
<dbReference type="Gene3D" id="1.10.3470.10">
    <property type="entry name" value="ABC transporter involved in vitamin B12 uptake, BtuC"/>
    <property type="match status" value="1"/>
</dbReference>
<dbReference type="InterPro" id="IPR037294">
    <property type="entry name" value="ABC_BtuC-like"/>
</dbReference>
<evidence type="ECO:0000256" key="4">
    <source>
        <dbReference type="ARBA" id="ARBA00022475"/>
    </source>
</evidence>
<dbReference type="STRING" id="1123367.GCA_000621305_00540"/>
<dbReference type="GO" id="GO:0005886">
    <property type="term" value="C:plasma membrane"/>
    <property type="evidence" value="ECO:0007669"/>
    <property type="project" value="UniProtKB-SubCell"/>
</dbReference>
<gene>
    <name evidence="9" type="ORF">C666_14595</name>
</gene>
<evidence type="ECO:0000256" key="8">
    <source>
        <dbReference type="SAM" id="Phobius"/>
    </source>
</evidence>
<reference evidence="9 10" key="1">
    <citation type="submission" date="2012-09" db="EMBL/GenBank/DDBJ databases">
        <title>Draft Genome Sequences of 6 Strains from Genus Thauera.</title>
        <authorList>
            <person name="Liu B."/>
            <person name="Shapleigh J.P."/>
            <person name="Frostegard A.H."/>
        </authorList>
    </citation>
    <scope>NUCLEOTIDE SEQUENCE [LARGE SCALE GENOMIC DNA]</scope>
    <source>
        <strain evidence="10">47Lol / DSM 12138</strain>
    </source>
</reference>
<protein>
    <submittedName>
        <fullName evidence="9">Transport system permease</fullName>
    </submittedName>
</protein>
<feature type="transmembrane region" description="Helical" evidence="8">
    <location>
        <begin position="167"/>
        <end position="187"/>
    </location>
</feature>
<comment type="similarity">
    <text evidence="2">Belongs to the binding-protein-dependent transport system permease family. FecCD subfamily.</text>
</comment>
<dbReference type="Pfam" id="PF01032">
    <property type="entry name" value="FecCD"/>
    <property type="match status" value="1"/>
</dbReference>
<sequence>WRAAIGPARLALNGVAVGAVLNALVMWIVVAWGGARTEITVIWLAGSLYGRDFDHLAMLLPWSLLGLAGLLLLLRPLSLLRFDDGLARALGLHVLRWRLAALVVAVLLAASAIAVAGPIGFVGLVIPHFARLLVGGELRPLLVVSLLCGALLTLGADVLARTVISPLELPVGALTTLIGIPVFLLLLQRQTDFRP</sequence>
<comment type="caution">
    <text evidence="9">The sequence shown here is derived from an EMBL/GenBank/DDBJ whole genome shotgun (WGS) entry which is preliminary data.</text>
</comment>
<dbReference type="OrthoDB" id="9782305at2"/>
<feature type="transmembrane region" description="Helical" evidence="8">
    <location>
        <begin position="12"/>
        <end position="35"/>
    </location>
</feature>
<organism evidence="9 10">
    <name type="scientific">Thauera linaloolentis (strain DSM 12138 / JCM 21573 / CCUG 41526 / CIP 105981 / IAM 15112 / NBRC 102519 / 47Lol)</name>
    <dbReference type="NCBI Taxonomy" id="1123367"/>
    <lineage>
        <taxon>Bacteria</taxon>
        <taxon>Pseudomonadati</taxon>
        <taxon>Pseudomonadota</taxon>
        <taxon>Betaproteobacteria</taxon>
        <taxon>Rhodocyclales</taxon>
        <taxon>Zoogloeaceae</taxon>
        <taxon>Thauera</taxon>
    </lineage>
</organism>
<dbReference type="PANTHER" id="PTHR30472:SF37">
    <property type="entry name" value="FE(3+) DICITRATE TRANSPORT SYSTEM PERMEASE PROTEIN FECD-RELATED"/>
    <property type="match status" value="1"/>
</dbReference>
<keyword evidence="3" id="KW-0813">Transport</keyword>
<proteinExistence type="inferred from homology"/>
<feature type="transmembrane region" description="Helical" evidence="8">
    <location>
        <begin position="141"/>
        <end position="160"/>
    </location>
</feature>
<dbReference type="InterPro" id="IPR000522">
    <property type="entry name" value="ABC_transptr_permease_BtuC"/>
</dbReference>
<keyword evidence="4" id="KW-1003">Cell membrane</keyword>
<dbReference type="GO" id="GO:0022857">
    <property type="term" value="F:transmembrane transporter activity"/>
    <property type="evidence" value="ECO:0007669"/>
    <property type="project" value="InterPro"/>
</dbReference>
<feature type="transmembrane region" description="Helical" evidence="8">
    <location>
        <begin position="95"/>
        <end position="121"/>
    </location>
</feature>
<feature type="transmembrane region" description="Helical" evidence="8">
    <location>
        <begin position="55"/>
        <end position="74"/>
    </location>
</feature>
<dbReference type="PANTHER" id="PTHR30472">
    <property type="entry name" value="FERRIC ENTEROBACTIN TRANSPORT SYSTEM PERMEASE PROTEIN"/>
    <property type="match status" value="1"/>
</dbReference>
<dbReference type="GO" id="GO:0033214">
    <property type="term" value="P:siderophore-iron import into cell"/>
    <property type="evidence" value="ECO:0007669"/>
    <property type="project" value="TreeGrafter"/>
</dbReference>
<evidence type="ECO:0000256" key="3">
    <source>
        <dbReference type="ARBA" id="ARBA00022448"/>
    </source>
</evidence>
<dbReference type="EMBL" id="AMXE01000067">
    <property type="protein sequence ID" value="ENO85787.1"/>
    <property type="molecule type" value="Genomic_DNA"/>
</dbReference>
<feature type="non-terminal residue" evidence="9">
    <location>
        <position position="1"/>
    </location>
</feature>